<evidence type="ECO:0000313" key="3">
    <source>
        <dbReference type="Proteomes" id="UP000030752"/>
    </source>
</evidence>
<name>W2RMY5_CYPE1</name>
<dbReference type="InParanoid" id="W2RMY5"/>
<accession>W2RMY5</accession>
<dbReference type="GeneID" id="19975392"/>
<dbReference type="Proteomes" id="UP000030752">
    <property type="component" value="Unassembled WGS sequence"/>
</dbReference>
<protein>
    <submittedName>
        <fullName evidence="2">Uncharacterized protein</fullName>
    </submittedName>
</protein>
<feature type="compositionally biased region" description="Low complexity" evidence="1">
    <location>
        <begin position="13"/>
        <end position="26"/>
    </location>
</feature>
<feature type="compositionally biased region" description="Pro residues" evidence="1">
    <location>
        <begin position="182"/>
        <end position="195"/>
    </location>
</feature>
<dbReference type="OrthoDB" id="10646089at2759"/>
<reference evidence="2 3" key="1">
    <citation type="submission" date="2013-03" db="EMBL/GenBank/DDBJ databases">
        <title>The Genome Sequence of Phialophora europaea CBS 101466.</title>
        <authorList>
            <consortium name="The Broad Institute Genomics Platform"/>
            <person name="Cuomo C."/>
            <person name="de Hoog S."/>
            <person name="Gorbushina A."/>
            <person name="Walker B."/>
            <person name="Young S.K."/>
            <person name="Zeng Q."/>
            <person name="Gargeya S."/>
            <person name="Fitzgerald M."/>
            <person name="Haas B."/>
            <person name="Abouelleil A."/>
            <person name="Allen A.W."/>
            <person name="Alvarado L."/>
            <person name="Arachchi H.M."/>
            <person name="Berlin A.M."/>
            <person name="Chapman S.B."/>
            <person name="Gainer-Dewar J."/>
            <person name="Goldberg J."/>
            <person name="Griggs A."/>
            <person name="Gujja S."/>
            <person name="Hansen M."/>
            <person name="Howarth C."/>
            <person name="Imamovic A."/>
            <person name="Ireland A."/>
            <person name="Larimer J."/>
            <person name="McCowan C."/>
            <person name="Murphy C."/>
            <person name="Pearson M."/>
            <person name="Poon T.W."/>
            <person name="Priest M."/>
            <person name="Roberts A."/>
            <person name="Saif S."/>
            <person name="Shea T."/>
            <person name="Sisk P."/>
            <person name="Sykes S."/>
            <person name="Wortman J."/>
            <person name="Nusbaum C."/>
            <person name="Birren B."/>
        </authorList>
    </citation>
    <scope>NUCLEOTIDE SEQUENCE [LARGE SCALE GENOMIC DNA]</scope>
    <source>
        <strain evidence="2 3">CBS 101466</strain>
    </source>
</reference>
<sequence>MSREHDLPPIPDLSPSSSIATSALSPVPGTPALIYTPPSEDRIRRELEMLTLQDGADPLLTHRYGGRIDSNFVMQLERQTDADIDPTSPYYRPYRLRPERTQSDVEDRSQLRRRKSFVEYFGRRSPVDKLLDLYLDDDRTPEGPKVPDIINDSPEKQQPKRKQIARRMTMTFRSSPKGRTPEVPPLPPQLPAGMT</sequence>
<evidence type="ECO:0000256" key="1">
    <source>
        <dbReference type="SAM" id="MobiDB-lite"/>
    </source>
</evidence>
<dbReference type="HOGENOM" id="CLU_1396259_0_0_1"/>
<gene>
    <name evidence="2" type="ORF">HMPREF1541_08053</name>
</gene>
<feature type="compositionally biased region" description="Basic and acidic residues" evidence="1">
    <location>
        <begin position="96"/>
        <end position="110"/>
    </location>
</feature>
<keyword evidence="3" id="KW-1185">Reference proteome</keyword>
<dbReference type="RefSeq" id="XP_008720595.1">
    <property type="nucleotide sequence ID" value="XM_008722373.1"/>
</dbReference>
<proteinExistence type="predicted"/>
<dbReference type="eggNOG" id="ENOG502TIVK">
    <property type="taxonomic scope" value="Eukaryota"/>
</dbReference>
<feature type="region of interest" description="Disordered" evidence="1">
    <location>
        <begin position="1"/>
        <end position="37"/>
    </location>
</feature>
<feature type="region of interest" description="Disordered" evidence="1">
    <location>
        <begin position="83"/>
        <end position="110"/>
    </location>
</feature>
<evidence type="ECO:0000313" key="2">
    <source>
        <dbReference type="EMBL" id="ETN37063.1"/>
    </source>
</evidence>
<dbReference type="VEuPathDB" id="FungiDB:HMPREF1541_08053"/>
<organism evidence="2 3">
    <name type="scientific">Cyphellophora europaea (strain CBS 101466)</name>
    <name type="common">Phialophora europaea</name>
    <dbReference type="NCBI Taxonomy" id="1220924"/>
    <lineage>
        <taxon>Eukaryota</taxon>
        <taxon>Fungi</taxon>
        <taxon>Dikarya</taxon>
        <taxon>Ascomycota</taxon>
        <taxon>Pezizomycotina</taxon>
        <taxon>Eurotiomycetes</taxon>
        <taxon>Chaetothyriomycetidae</taxon>
        <taxon>Chaetothyriales</taxon>
        <taxon>Cyphellophoraceae</taxon>
        <taxon>Cyphellophora</taxon>
    </lineage>
</organism>
<dbReference type="EMBL" id="KB822724">
    <property type="protein sequence ID" value="ETN37063.1"/>
    <property type="molecule type" value="Genomic_DNA"/>
</dbReference>
<feature type="region of interest" description="Disordered" evidence="1">
    <location>
        <begin position="136"/>
        <end position="195"/>
    </location>
</feature>
<dbReference type="AlphaFoldDB" id="W2RMY5"/>